<sequence length="83" mass="9682">MDHVYGIKCDNCEQKYVGETGRKIGLPIKEHQELCKNMGMERFDIAEHIARTGHEIDWKSTEKLATYGENTTKRKTERNLIRS</sequence>
<accession>A0A3S5CGT9</accession>
<dbReference type="AlphaFoldDB" id="A0A3S5CGT9"/>
<dbReference type="EMBL" id="CAAALY010001388">
    <property type="protein sequence ID" value="VEL07269.1"/>
    <property type="molecule type" value="Genomic_DNA"/>
</dbReference>
<keyword evidence="2" id="KW-1185">Reference proteome</keyword>
<name>A0A3S5CGT9_9PLAT</name>
<evidence type="ECO:0000313" key="2">
    <source>
        <dbReference type="Proteomes" id="UP000784294"/>
    </source>
</evidence>
<comment type="caution">
    <text evidence="1">The sequence shown here is derived from an EMBL/GenBank/DDBJ whole genome shotgun (WGS) entry which is preliminary data.</text>
</comment>
<protein>
    <submittedName>
        <fullName evidence="1">Uncharacterized protein</fullName>
    </submittedName>
</protein>
<reference evidence="1" key="1">
    <citation type="submission" date="2018-11" db="EMBL/GenBank/DDBJ databases">
        <authorList>
            <consortium name="Pathogen Informatics"/>
        </authorList>
    </citation>
    <scope>NUCLEOTIDE SEQUENCE</scope>
</reference>
<dbReference type="OrthoDB" id="6236709at2759"/>
<proteinExistence type="predicted"/>
<organism evidence="1 2">
    <name type="scientific">Protopolystoma xenopodis</name>
    <dbReference type="NCBI Taxonomy" id="117903"/>
    <lineage>
        <taxon>Eukaryota</taxon>
        <taxon>Metazoa</taxon>
        <taxon>Spiralia</taxon>
        <taxon>Lophotrochozoa</taxon>
        <taxon>Platyhelminthes</taxon>
        <taxon>Monogenea</taxon>
        <taxon>Polyopisthocotylea</taxon>
        <taxon>Polystomatidea</taxon>
        <taxon>Polystomatidae</taxon>
        <taxon>Protopolystoma</taxon>
    </lineage>
</organism>
<evidence type="ECO:0000313" key="1">
    <source>
        <dbReference type="EMBL" id="VEL07269.1"/>
    </source>
</evidence>
<gene>
    <name evidence="1" type="ORF">PXEA_LOCUS709</name>
</gene>
<dbReference type="Proteomes" id="UP000784294">
    <property type="component" value="Unassembled WGS sequence"/>
</dbReference>